<feature type="signal peptide" evidence="12">
    <location>
        <begin position="1"/>
        <end position="24"/>
    </location>
</feature>
<dbReference type="GO" id="GO:0051453">
    <property type="term" value="P:regulation of intracellular pH"/>
    <property type="evidence" value="ECO:0007669"/>
    <property type="project" value="TreeGrafter"/>
</dbReference>
<feature type="transmembrane region" description="Helical" evidence="11">
    <location>
        <begin position="353"/>
        <end position="374"/>
    </location>
</feature>
<gene>
    <name evidence="14" type="ORF">DLAC_05043</name>
</gene>
<dbReference type="PROSITE" id="PS51257">
    <property type="entry name" value="PROKAR_LIPOPROTEIN"/>
    <property type="match status" value="1"/>
</dbReference>
<feature type="transmembrane region" description="Helical" evidence="11">
    <location>
        <begin position="167"/>
        <end position="192"/>
    </location>
</feature>
<comment type="similarity">
    <text evidence="9">Belongs to the monovalent cation:proton antiporter 1 (CPA1) transporter (TC 2.A.36) family.</text>
</comment>
<feature type="region of interest" description="Disordered" evidence="10">
    <location>
        <begin position="33"/>
        <end position="66"/>
    </location>
</feature>
<keyword evidence="4 11" id="KW-1133">Transmembrane helix</keyword>
<keyword evidence="2 9" id="KW-0813">Transport</keyword>
<feature type="domain" description="Cation/H+ exchanger transmembrane" evidence="13">
    <location>
        <begin position="89"/>
        <end position="473"/>
    </location>
</feature>
<evidence type="ECO:0000256" key="5">
    <source>
        <dbReference type="ARBA" id="ARBA00023053"/>
    </source>
</evidence>
<feature type="transmembrane region" description="Helical" evidence="11">
    <location>
        <begin position="102"/>
        <end position="119"/>
    </location>
</feature>
<keyword evidence="3 9" id="KW-0812">Transmembrane</keyword>
<feature type="transmembrane region" description="Helical" evidence="11">
    <location>
        <begin position="451"/>
        <end position="472"/>
    </location>
</feature>
<feature type="transmembrane region" description="Helical" evidence="11">
    <location>
        <begin position="298"/>
        <end position="316"/>
    </location>
</feature>
<feature type="transmembrane region" description="Helical" evidence="11">
    <location>
        <begin position="386"/>
        <end position="408"/>
    </location>
</feature>
<evidence type="ECO:0000259" key="13">
    <source>
        <dbReference type="Pfam" id="PF00999"/>
    </source>
</evidence>
<dbReference type="Gene3D" id="6.10.140.1330">
    <property type="match status" value="1"/>
</dbReference>
<comment type="subcellular location">
    <subcellularLocation>
        <location evidence="1">Membrane</location>
        <topology evidence="1">Multi-pass membrane protein</topology>
    </subcellularLocation>
</comment>
<proteinExistence type="inferred from homology"/>
<dbReference type="PANTHER" id="PTHR10110:SF128">
    <property type="entry name" value="SODIUM_HYDROGEN EXCHANGER 1"/>
    <property type="match status" value="1"/>
</dbReference>
<evidence type="ECO:0000256" key="10">
    <source>
        <dbReference type="SAM" id="MobiDB-lite"/>
    </source>
</evidence>
<dbReference type="GO" id="GO:0015386">
    <property type="term" value="F:potassium:proton antiporter activity"/>
    <property type="evidence" value="ECO:0007669"/>
    <property type="project" value="TreeGrafter"/>
</dbReference>
<protein>
    <recommendedName>
        <fullName evidence="9">Sodium/hydrogen exchanger</fullName>
    </recommendedName>
</protein>
<feature type="transmembrane region" description="Helical" evidence="11">
    <location>
        <begin position="204"/>
        <end position="225"/>
    </location>
</feature>
<keyword evidence="8 9" id="KW-0739">Sodium transport</keyword>
<evidence type="ECO:0000256" key="6">
    <source>
        <dbReference type="ARBA" id="ARBA00023065"/>
    </source>
</evidence>
<dbReference type="GO" id="GO:0098719">
    <property type="term" value="P:sodium ion import across plasma membrane"/>
    <property type="evidence" value="ECO:0007669"/>
    <property type="project" value="TreeGrafter"/>
</dbReference>
<dbReference type="GO" id="GO:0015385">
    <property type="term" value="F:sodium:proton antiporter activity"/>
    <property type="evidence" value="ECO:0007669"/>
    <property type="project" value="InterPro"/>
</dbReference>
<dbReference type="PANTHER" id="PTHR10110">
    <property type="entry name" value="SODIUM/HYDROGEN EXCHANGER"/>
    <property type="match status" value="1"/>
</dbReference>
<feature type="transmembrane region" description="Helical" evidence="11">
    <location>
        <begin position="77"/>
        <end position="95"/>
    </location>
</feature>
<dbReference type="InParanoid" id="A0A151ZI32"/>
<dbReference type="InterPro" id="IPR004709">
    <property type="entry name" value="NaH_exchanger"/>
</dbReference>
<feature type="chain" id="PRO_5007593329" description="Sodium/hydrogen exchanger" evidence="12">
    <location>
        <begin position="25"/>
        <end position="577"/>
    </location>
</feature>
<dbReference type="OrthoDB" id="196264at2759"/>
<evidence type="ECO:0000256" key="9">
    <source>
        <dbReference type="RuleBase" id="RU003722"/>
    </source>
</evidence>
<feature type="transmembrane region" description="Helical" evidence="11">
    <location>
        <begin position="139"/>
        <end position="155"/>
    </location>
</feature>
<dbReference type="AlphaFoldDB" id="A0A151ZI32"/>
<feature type="transmembrane region" description="Helical" evidence="11">
    <location>
        <begin position="420"/>
        <end position="439"/>
    </location>
</feature>
<dbReference type="PRINTS" id="PR01084">
    <property type="entry name" value="NAHEXCHNGR"/>
</dbReference>
<evidence type="ECO:0000256" key="4">
    <source>
        <dbReference type="ARBA" id="ARBA00022989"/>
    </source>
</evidence>
<evidence type="ECO:0000256" key="11">
    <source>
        <dbReference type="SAM" id="Phobius"/>
    </source>
</evidence>
<dbReference type="OMA" id="HWMIPTM"/>
<evidence type="ECO:0000313" key="14">
    <source>
        <dbReference type="EMBL" id="KYQ93658.1"/>
    </source>
</evidence>
<dbReference type="EMBL" id="LODT01000025">
    <property type="protein sequence ID" value="KYQ93658.1"/>
    <property type="molecule type" value="Genomic_DNA"/>
</dbReference>
<evidence type="ECO:0000256" key="2">
    <source>
        <dbReference type="ARBA" id="ARBA00022448"/>
    </source>
</evidence>
<sequence>MNTKLLNILVIVCLLIVSCSIVFADQNDHLVSSTTSATGGGDSTTKTPVNTTQSSSSSASSSSDTPISKQQIDEYKIIFMILLIMSGAIVIVYIVVSVHIPFLPESVSIVTYGVLLGLAFRFTSSDLVTHVVTFDPENFFLFILPTIIFETGFSLPKTDFFGNIAGILLLAVLGTVITFLVVGGGMYLVGLAGWSYVLSAKDSFAFGAIISSTDPVCTLAIFQALNVDPTLYMLVLGESILNDAASIMLYRSVMTFSTDLIWYDIYSFFFIACGSVILGVFMALLLSLMLKWINFGKFPALENIFMIIFSYMSYVLSNALGISGVLAVFFCGITFNQYGAYSLSPYTKLTSRQLLRTAAFIGETAVFIYMGMSLSFHNFTFSVGLFFWSIFFTLLSRALSVFPICFALNKIIKNKISMPIQIAMWFAGLRGAFAFSLSLDYESPASKYIRTNTLLIVMFTIYIFGIGTYPLLKLLGIKTSSTDQSLDNISKPLNKTSKSKDRTQLYQSVDDKYFKKWFRKKVPPLATEAIEIFEKLVLQSSNDQELVSVPQGDREEYEDYNDDIRNDILPLINDDEI</sequence>
<dbReference type="Pfam" id="PF00999">
    <property type="entry name" value="Na_H_Exchanger"/>
    <property type="match status" value="1"/>
</dbReference>
<evidence type="ECO:0000313" key="15">
    <source>
        <dbReference type="Proteomes" id="UP000076078"/>
    </source>
</evidence>
<evidence type="ECO:0000256" key="1">
    <source>
        <dbReference type="ARBA" id="ARBA00004141"/>
    </source>
</evidence>
<name>A0A151ZI32_TIELA</name>
<dbReference type="FunCoup" id="A0A151ZI32">
    <property type="interactions" value="179"/>
</dbReference>
<feature type="compositionally biased region" description="Low complexity" evidence="10">
    <location>
        <begin position="54"/>
        <end position="63"/>
    </location>
</feature>
<dbReference type="InterPro" id="IPR018422">
    <property type="entry name" value="Cation/H_exchanger_CPA1"/>
</dbReference>
<reference evidence="14 15" key="1">
    <citation type="submission" date="2015-12" db="EMBL/GenBank/DDBJ databases">
        <title>Dictyostelia acquired genes for synthesis and detection of signals that induce cell-type specialization by lateral gene transfer from prokaryotes.</title>
        <authorList>
            <person name="Gloeckner G."/>
            <person name="Schaap P."/>
        </authorList>
    </citation>
    <scope>NUCLEOTIDE SEQUENCE [LARGE SCALE GENOMIC DNA]</scope>
    <source>
        <strain evidence="14 15">TK</strain>
    </source>
</reference>
<keyword evidence="5" id="KW-0915">Sodium</keyword>
<keyword evidence="6 9" id="KW-0406">Ion transport</keyword>
<dbReference type="STRING" id="361077.A0A151ZI32"/>
<evidence type="ECO:0000256" key="3">
    <source>
        <dbReference type="ARBA" id="ARBA00022692"/>
    </source>
</evidence>
<keyword evidence="9" id="KW-0050">Antiport</keyword>
<keyword evidence="7 11" id="KW-0472">Membrane</keyword>
<dbReference type="InterPro" id="IPR006153">
    <property type="entry name" value="Cation/H_exchanger_TM"/>
</dbReference>
<evidence type="ECO:0000256" key="12">
    <source>
        <dbReference type="SAM" id="SignalP"/>
    </source>
</evidence>
<feature type="compositionally biased region" description="Low complexity" evidence="10">
    <location>
        <begin position="33"/>
        <end position="47"/>
    </location>
</feature>
<dbReference type="NCBIfam" id="TIGR00840">
    <property type="entry name" value="b_cpa1"/>
    <property type="match status" value="1"/>
</dbReference>
<dbReference type="GO" id="GO:0005886">
    <property type="term" value="C:plasma membrane"/>
    <property type="evidence" value="ECO:0007669"/>
    <property type="project" value="TreeGrafter"/>
</dbReference>
<keyword evidence="15" id="KW-1185">Reference proteome</keyword>
<feature type="transmembrane region" description="Helical" evidence="11">
    <location>
        <begin position="265"/>
        <end position="286"/>
    </location>
</feature>
<evidence type="ECO:0000256" key="8">
    <source>
        <dbReference type="ARBA" id="ARBA00023201"/>
    </source>
</evidence>
<keyword evidence="12" id="KW-0732">Signal</keyword>
<accession>A0A151ZI32</accession>
<organism evidence="14 15">
    <name type="scientific">Tieghemostelium lacteum</name>
    <name type="common">Slime mold</name>
    <name type="synonym">Dictyostelium lacteum</name>
    <dbReference type="NCBI Taxonomy" id="361077"/>
    <lineage>
        <taxon>Eukaryota</taxon>
        <taxon>Amoebozoa</taxon>
        <taxon>Evosea</taxon>
        <taxon>Eumycetozoa</taxon>
        <taxon>Dictyostelia</taxon>
        <taxon>Dictyosteliales</taxon>
        <taxon>Raperosteliaceae</taxon>
        <taxon>Tieghemostelium</taxon>
    </lineage>
</organism>
<dbReference type="Proteomes" id="UP000076078">
    <property type="component" value="Unassembled WGS sequence"/>
</dbReference>
<evidence type="ECO:0000256" key="7">
    <source>
        <dbReference type="ARBA" id="ARBA00023136"/>
    </source>
</evidence>
<comment type="caution">
    <text evidence="14">The sequence shown here is derived from an EMBL/GenBank/DDBJ whole genome shotgun (WGS) entry which is preliminary data.</text>
</comment>